<dbReference type="CDD" id="cd05466">
    <property type="entry name" value="PBP2_LTTR_substrate"/>
    <property type="match status" value="1"/>
</dbReference>
<dbReference type="InterPro" id="IPR005119">
    <property type="entry name" value="LysR_subst-bd"/>
</dbReference>
<evidence type="ECO:0000256" key="2">
    <source>
        <dbReference type="ARBA" id="ARBA00023015"/>
    </source>
</evidence>
<keyword evidence="3" id="KW-0238">DNA-binding</keyword>
<dbReference type="PANTHER" id="PTHR30346:SF29">
    <property type="entry name" value="LYSR SUBSTRATE-BINDING"/>
    <property type="match status" value="1"/>
</dbReference>
<dbReference type="EMBL" id="BNEE01000003">
    <property type="protein sequence ID" value="GHI82947.1"/>
    <property type="molecule type" value="Genomic_DNA"/>
</dbReference>
<reference evidence="6" key="1">
    <citation type="submission" date="2020-09" db="EMBL/GenBank/DDBJ databases">
        <title>Whole genome shotgun sequence of Streptomyces xanthophaeus NBRC 12829.</title>
        <authorList>
            <person name="Komaki H."/>
            <person name="Tamura T."/>
        </authorList>
    </citation>
    <scope>NUCLEOTIDE SEQUENCE</scope>
    <source>
        <strain evidence="6">NBRC 12829</strain>
    </source>
</reference>
<name>A0A919GS13_9ACTN</name>
<feature type="domain" description="HTH lysR-type" evidence="5">
    <location>
        <begin position="1"/>
        <end position="56"/>
    </location>
</feature>
<keyword evidence="2" id="KW-0805">Transcription regulation</keyword>
<evidence type="ECO:0000313" key="7">
    <source>
        <dbReference type="Proteomes" id="UP000600026"/>
    </source>
</evidence>
<dbReference type="GO" id="GO:0003677">
    <property type="term" value="F:DNA binding"/>
    <property type="evidence" value="ECO:0007669"/>
    <property type="project" value="UniProtKB-KW"/>
</dbReference>
<dbReference type="InterPro" id="IPR000847">
    <property type="entry name" value="LysR_HTH_N"/>
</dbReference>
<dbReference type="FunFam" id="1.10.10.10:FF:000001">
    <property type="entry name" value="LysR family transcriptional regulator"/>
    <property type="match status" value="1"/>
</dbReference>
<dbReference type="PANTHER" id="PTHR30346">
    <property type="entry name" value="TRANSCRIPTIONAL DUAL REGULATOR HCAR-RELATED"/>
    <property type="match status" value="1"/>
</dbReference>
<dbReference type="Gene3D" id="3.40.190.290">
    <property type="match status" value="1"/>
</dbReference>
<evidence type="ECO:0000313" key="6">
    <source>
        <dbReference type="EMBL" id="GHI82947.1"/>
    </source>
</evidence>
<evidence type="ECO:0000256" key="3">
    <source>
        <dbReference type="ARBA" id="ARBA00023125"/>
    </source>
</evidence>
<accession>A0A919GS13</accession>
<gene>
    <name evidence="6" type="ORF">Sxan_03110</name>
</gene>
<comment type="similarity">
    <text evidence="1">Belongs to the LysR transcriptional regulatory family.</text>
</comment>
<evidence type="ECO:0000256" key="1">
    <source>
        <dbReference type="ARBA" id="ARBA00009437"/>
    </source>
</evidence>
<sequence length="307" mass="32312">MHQLRYFAAVMDEGTFTAAARRLHVSQSGISTQVAKLESELGRQLLDRSGRQIRLTALGEAVLPLAKNALATLEAIQHTAAEFADGVRGRVRLGMITGCSIPAFLDTVADLGRTHPGIELSLHEGHSDDLQTQVLSSFLDLAMIGYAGDVAPGLEVSTVLDEPIVAVVPAGHPLDRTELLLADLRDEKILCLSPGTGIRSAYEDSCHRIGLDPRVDIDASSPLTLLRLTERGAGVAVLSSSSTQGDGLQTVPLTDAATHARLGLITRRGLHSPAVQLLRTRLVSALRAGGHGAADGIPSLGTPSARS</sequence>
<dbReference type="Gene3D" id="1.10.10.10">
    <property type="entry name" value="Winged helix-like DNA-binding domain superfamily/Winged helix DNA-binding domain"/>
    <property type="match status" value="1"/>
</dbReference>
<dbReference type="AlphaFoldDB" id="A0A919GS13"/>
<dbReference type="SUPFAM" id="SSF53850">
    <property type="entry name" value="Periplasmic binding protein-like II"/>
    <property type="match status" value="1"/>
</dbReference>
<protein>
    <submittedName>
        <fullName evidence="6">LysR family transcriptional regulator</fullName>
    </submittedName>
</protein>
<dbReference type="SUPFAM" id="SSF46785">
    <property type="entry name" value="Winged helix' DNA-binding domain"/>
    <property type="match status" value="1"/>
</dbReference>
<evidence type="ECO:0000259" key="5">
    <source>
        <dbReference type="PROSITE" id="PS50931"/>
    </source>
</evidence>
<dbReference type="PRINTS" id="PR00039">
    <property type="entry name" value="HTHLYSR"/>
</dbReference>
<dbReference type="Pfam" id="PF03466">
    <property type="entry name" value="LysR_substrate"/>
    <property type="match status" value="1"/>
</dbReference>
<comment type="caution">
    <text evidence="6">The sequence shown here is derived from an EMBL/GenBank/DDBJ whole genome shotgun (WGS) entry which is preliminary data.</text>
</comment>
<proteinExistence type="inferred from homology"/>
<dbReference type="InterPro" id="IPR036390">
    <property type="entry name" value="WH_DNA-bd_sf"/>
</dbReference>
<dbReference type="Proteomes" id="UP000600026">
    <property type="component" value="Unassembled WGS sequence"/>
</dbReference>
<dbReference type="Pfam" id="PF00126">
    <property type="entry name" value="HTH_1"/>
    <property type="match status" value="1"/>
</dbReference>
<organism evidence="6 7">
    <name type="scientific">Streptomyces xanthophaeus</name>
    <dbReference type="NCBI Taxonomy" id="67385"/>
    <lineage>
        <taxon>Bacteria</taxon>
        <taxon>Bacillati</taxon>
        <taxon>Actinomycetota</taxon>
        <taxon>Actinomycetes</taxon>
        <taxon>Kitasatosporales</taxon>
        <taxon>Streptomycetaceae</taxon>
        <taxon>Streptomyces</taxon>
    </lineage>
</organism>
<keyword evidence="4" id="KW-0804">Transcription</keyword>
<dbReference type="PROSITE" id="PS50931">
    <property type="entry name" value="HTH_LYSR"/>
    <property type="match status" value="1"/>
</dbReference>
<dbReference type="GO" id="GO:0032993">
    <property type="term" value="C:protein-DNA complex"/>
    <property type="evidence" value="ECO:0007669"/>
    <property type="project" value="TreeGrafter"/>
</dbReference>
<keyword evidence="7" id="KW-1185">Reference proteome</keyword>
<dbReference type="InterPro" id="IPR036388">
    <property type="entry name" value="WH-like_DNA-bd_sf"/>
</dbReference>
<evidence type="ECO:0000256" key="4">
    <source>
        <dbReference type="ARBA" id="ARBA00023163"/>
    </source>
</evidence>
<dbReference type="GO" id="GO:0003700">
    <property type="term" value="F:DNA-binding transcription factor activity"/>
    <property type="evidence" value="ECO:0007669"/>
    <property type="project" value="InterPro"/>
</dbReference>